<reference evidence="2 3" key="1">
    <citation type="journal article" date="2016" name="Nat. Commun.">
        <title>Thousands of microbial genomes shed light on interconnected biogeochemical processes in an aquifer system.</title>
        <authorList>
            <person name="Anantharaman K."/>
            <person name="Brown C.T."/>
            <person name="Hug L.A."/>
            <person name="Sharon I."/>
            <person name="Castelle C.J."/>
            <person name="Probst A.J."/>
            <person name="Thomas B.C."/>
            <person name="Singh A."/>
            <person name="Wilkins M.J."/>
            <person name="Karaoz U."/>
            <person name="Brodie E.L."/>
            <person name="Williams K.H."/>
            <person name="Hubbard S.S."/>
            <person name="Banfield J.F."/>
        </authorList>
    </citation>
    <scope>NUCLEOTIDE SEQUENCE [LARGE SCALE GENOMIC DNA]</scope>
</reference>
<dbReference type="Proteomes" id="UP000178249">
    <property type="component" value="Unassembled WGS sequence"/>
</dbReference>
<dbReference type="AlphaFoldDB" id="A0A1F6C3V7"/>
<dbReference type="Pfam" id="PF08241">
    <property type="entry name" value="Methyltransf_11"/>
    <property type="match status" value="1"/>
</dbReference>
<dbReference type="GO" id="GO:0008757">
    <property type="term" value="F:S-adenosylmethionine-dependent methyltransferase activity"/>
    <property type="evidence" value="ECO:0007669"/>
    <property type="project" value="InterPro"/>
</dbReference>
<evidence type="ECO:0000313" key="2">
    <source>
        <dbReference type="EMBL" id="OGG43477.1"/>
    </source>
</evidence>
<dbReference type="InterPro" id="IPR029063">
    <property type="entry name" value="SAM-dependent_MTases_sf"/>
</dbReference>
<gene>
    <name evidence="2" type="ORF">A2841_02540</name>
</gene>
<organism evidence="2 3">
    <name type="scientific">Candidatus Kaiserbacteria bacterium RIFCSPHIGHO2_01_FULL_48_10</name>
    <dbReference type="NCBI Taxonomy" id="1798476"/>
    <lineage>
        <taxon>Bacteria</taxon>
        <taxon>Candidatus Kaiseribacteriota</taxon>
    </lineage>
</organism>
<accession>A0A1F6C3V7</accession>
<protein>
    <recommendedName>
        <fullName evidence="1">Methyltransferase type 11 domain-containing protein</fullName>
    </recommendedName>
</protein>
<sequence>MFLYPADLLNRFNMPQGYRVADFGAGSGEYSLHLAQRLGKGGMLYAFDAIPSVLTKIKKEAGKHDADVFTLHADLSQHIPLRDNLLHTAVVSNLLHAIPERGRFVSELKRVIAPKGRALVVDWKDSYENMGPTTESVLPLQDALGLFENSGFTLGKVLPAGLHHYAFVATLPDSAV</sequence>
<evidence type="ECO:0000259" key="1">
    <source>
        <dbReference type="Pfam" id="PF08241"/>
    </source>
</evidence>
<dbReference type="CDD" id="cd02440">
    <property type="entry name" value="AdoMet_MTases"/>
    <property type="match status" value="1"/>
</dbReference>
<dbReference type="InterPro" id="IPR013216">
    <property type="entry name" value="Methyltransf_11"/>
</dbReference>
<dbReference type="SUPFAM" id="SSF53335">
    <property type="entry name" value="S-adenosyl-L-methionine-dependent methyltransferases"/>
    <property type="match status" value="1"/>
</dbReference>
<name>A0A1F6C3V7_9BACT</name>
<dbReference type="EMBL" id="MFKP01000039">
    <property type="protein sequence ID" value="OGG43477.1"/>
    <property type="molecule type" value="Genomic_DNA"/>
</dbReference>
<feature type="domain" description="Methyltransferase type 11" evidence="1">
    <location>
        <begin position="22"/>
        <end position="119"/>
    </location>
</feature>
<evidence type="ECO:0000313" key="3">
    <source>
        <dbReference type="Proteomes" id="UP000178249"/>
    </source>
</evidence>
<proteinExistence type="predicted"/>
<comment type="caution">
    <text evidence="2">The sequence shown here is derived from an EMBL/GenBank/DDBJ whole genome shotgun (WGS) entry which is preliminary data.</text>
</comment>
<dbReference type="Gene3D" id="3.40.50.150">
    <property type="entry name" value="Vaccinia Virus protein VP39"/>
    <property type="match status" value="1"/>
</dbReference>